<keyword evidence="6 8" id="KW-1133">Transmembrane helix</keyword>
<reference evidence="11 12" key="1">
    <citation type="submission" date="2020-07" db="EMBL/GenBank/DDBJ databases">
        <authorList>
            <person name="Feng H."/>
        </authorList>
    </citation>
    <scope>NUCLEOTIDE SEQUENCE [LARGE SCALE GENOMIC DNA]</scope>
    <source>
        <strain evidence="12">s-11</strain>
    </source>
</reference>
<feature type="transmembrane region" description="Helical" evidence="8">
    <location>
        <begin position="194"/>
        <end position="216"/>
    </location>
</feature>
<dbReference type="Pfam" id="PF00528">
    <property type="entry name" value="BPD_transp_1"/>
    <property type="match status" value="1"/>
</dbReference>
<dbReference type="InterPro" id="IPR011864">
    <property type="entry name" value="Phosphate_PstC"/>
</dbReference>
<dbReference type="NCBIfam" id="TIGR02138">
    <property type="entry name" value="phosphate_pstC"/>
    <property type="match status" value="1"/>
</dbReference>
<dbReference type="PANTHER" id="PTHR30425">
    <property type="entry name" value="PHOSPHATE TRANSPORT SYSTEM PERMEASE PROTEIN PST"/>
    <property type="match status" value="1"/>
</dbReference>
<protein>
    <recommendedName>
        <fullName evidence="9">Phosphate transport system permease protein</fullName>
    </recommendedName>
</protein>
<keyword evidence="3 8" id="KW-0813">Transport</keyword>
<dbReference type="GO" id="GO:0006817">
    <property type="term" value="P:phosphate ion transport"/>
    <property type="evidence" value="ECO:0007669"/>
    <property type="project" value="UniProtKB-KW"/>
</dbReference>
<comment type="function">
    <text evidence="9">Part of the binding-protein-dependent transport system for phosphate; probably responsible for the translocation of the substrate across the membrane.</text>
</comment>
<feature type="transmembrane region" description="Helical" evidence="8">
    <location>
        <begin position="7"/>
        <end position="29"/>
    </location>
</feature>
<keyword evidence="7 8" id="KW-0472">Membrane</keyword>
<evidence type="ECO:0000256" key="8">
    <source>
        <dbReference type="RuleBase" id="RU363032"/>
    </source>
</evidence>
<dbReference type="InterPro" id="IPR051124">
    <property type="entry name" value="Phosphate_Transport_Permease"/>
</dbReference>
<comment type="subcellular location">
    <subcellularLocation>
        <location evidence="1 8">Cell membrane</location>
        <topology evidence="1 8">Multi-pass membrane protein</topology>
    </subcellularLocation>
</comment>
<dbReference type="GO" id="GO:0005315">
    <property type="term" value="F:phosphate transmembrane transporter activity"/>
    <property type="evidence" value="ECO:0007669"/>
    <property type="project" value="InterPro"/>
</dbReference>
<dbReference type="Gene3D" id="1.10.3720.10">
    <property type="entry name" value="MetI-like"/>
    <property type="match status" value="1"/>
</dbReference>
<dbReference type="PANTHER" id="PTHR30425:SF2">
    <property type="entry name" value="ABC TRANSPORTER PERMEASE PROTEIN YQGH-RELATED"/>
    <property type="match status" value="1"/>
</dbReference>
<evidence type="ECO:0000256" key="3">
    <source>
        <dbReference type="ARBA" id="ARBA00022448"/>
    </source>
</evidence>
<comment type="caution">
    <text evidence="11">The sequence shown here is derived from an EMBL/GenBank/DDBJ whole genome shotgun (WGS) entry which is preliminary data.</text>
</comment>
<evidence type="ECO:0000256" key="4">
    <source>
        <dbReference type="ARBA" id="ARBA00022475"/>
    </source>
</evidence>
<organism evidence="11 12">
    <name type="scientific">Thermoactinomyces daqus</name>
    <dbReference type="NCBI Taxonomy" id="1329516"/>
    <lineage>
        <taxon>Bacteria</taxon>
        <taxon>Bacillati</taxon>
        <taxon>Bacillota</taxon>
        <taxon>Bacilli</taxon>
        <taxon>Bacillales</taxon>
        <taxon>Thermoactinomycetaceae</taxon>
        <taxon>Thermoactinomyces</taxon>
    </lineage>
</organism>
<dbReference type="InterPro" id="IPR035906">
    <property type="entry name" value="MetI-like_sf"/>
</dbReference>
<proteinExistence type="inferred from homology"/>
<feature type="transmembrane region" description="Helical" evidence="8">
    <location>
        <begin position="61"/>
        <end position="86"/>
    </location>
</feature>
<dbReference type="InterPro" id="IPR000515">
    <property type="entry name" value="MetI-like"/>
</dbReference>
<evidence type="ECO:0000256" key="5">
    <source>
        <dbReference type="ARBA" id="ARBA00022692"/>
    </source>
</evidence>
<dbReference type="CDD" id="cd06261">
    <property type="entry name" value="TM_PBP2"/>
    <property type="match status" value="1"/>
</dbReference>
<keyword evidence="5 8" id="KW-0812">Transmembrane</keyword>
<evidence type="ECO:0000256" key="9">
    <source>
        <dbReference type="RuleBase" id="RU363054"/>
    </source>
</evidence>
<sequence length="281" mass="29596">MTLVSAWVLIITLFSLLYFIASKGIAPFLHGEVTLADFFSGNWGPSLSAEQGGPQYGALDFILGSLMVALGSAVISGPLGIGAALFMTEIAPKAGRKILQPAVEILVGIPSVVYGFIGLTLIVPALRSIFGEVGFGLLAGIIVLSVMILPTIISISADAIHSVPQGIREGSYALGATRWQTISGLVIRVAQPGLLTAVVLGIARAFGEALAVQMVIGNTADLPFHLLKPMSTLTSVITLNMGNTVQGSTYNNVLWSMALILLLMTLILILAIRFIARRREV</sequence>
<dbReference type="Proteomes" id="UP000530514">
    <property type="component" value="Unassembled WGS sequence"/>
</dbReference>
<keyword evidence="9" id="KW-0592">Phosphate transport</keyword>
<keyword evidence="4 9" id="KW-1003">Cell membrane</keyword>
<name>A0A7W2AGX3_9BACL</name>
<evidence type="ECO:0000313" key="11">
    <source>
        <dbReference type="EMBL" id="MBA4541575.1"/>
    </source>
</evidence>
<evidence type="ECO:0000256" key="6">
    <source>
        <dbReference type="ARBA" id="ARBA00022989"/>
    </source>
</evidence>
<keyword evidence="12" id="KW-1185">Reference proteome</keyword>
<feature type="transmembrane region" description="Helical" evidence="8">
    <location>
        <begin position="253"/>
        <end position="276"/>
    </location>
</feature>
<gene>
    <name evidence="11" type="primary">pstC</name>
    <name evidence="11" type="ORF">H1164_01470</name>
</gene>
<evidence type="ECO:0000256" key="7">
    <source>
        <dbReference type="ARBA" id="ARBA00023136"/>
    </source>
</evidence>
<dbReference type="AlphaFoldDB" id="A0A7W2AGX3"/>
<evidence type="ECO:0000259" key="10">
    <source>
        <dbReference type="PROSITE" id="PS50928"/>
    </source>
</evidence>
<feature type="transmembrane region" description="Helical" evidence="8">
    <location>
        <begin position="135"/>
        <end position="155"/>
    </location>
</feature>
<comment type="similarity">
    <text evidence="2 9">Belongs to the binding-protein-dependent transport system permease family. CysTW subfamily.</text>
</comment>
<evidence type="ECO:0000256" key="2">
    <source>
        <dbReference type="ARBA" id="ARBA00007069"/>
    </source>
</evidence>
<accession>A0A7W2AGX3</accession>
<dbReference type="EMBL" id="JACEIP010000002">
    <property type="protein sequence ID" value="MBA4541575.1"/>
    <property type="molecule type" value="Genomic_DNA"/>
</dbReference>
<feature type="transmembrane region" description="Helical" evidence="8">
    <location>
        <begin position="98"/>
        <end position="123"/>
    </location>
</feature>
<evidence type="ECO:0000256" key="1">
    <source>
        <dbReference type="ARBA" id="ARBA00004651"/>
    </source>
</evidence>
<evidence type="ECO:0000313" key="12">
    <source>
        <dbReference type="Proteomes" id="UP000530514"/>
    </source>
</evidence>
<dbReference type="OrthoDB" id="9785113at2"/>
<dbReference type="SUPFAM" id="SSF161098">
    <property type="entry name" value="MetI-like"/>
    <property type="match status" value="1"/>
</dbReference>
<dbReference type="PROSITE" id="PS50928">
    <property type="entry name" value="ABC_TM1"/>
    <property type="match status" value="1"/>
</dbReference>
<feature type="domain" description="ABC transmembrane type-1" evidence="10">
    <location>
        <begin position="62"/>
        <end position="272"/>
    </location>
</feature>
<dbReference type="GO" id="GO:0005886">
    <property type="term" value="C:plasma membrane"/>
    <property type="evidence" value="ECO:0007669"/>
    <property type="project" value="UniProtKB-SubCell"/>
</dbReference>